<dbReference type="PANTHER" id="PTHR42080:SF1">
    <property type="entry name" value="SRR1-LIKE DOMAIN-CONTAINING PROTEIN"/>
    <property type="match status" value="1"/>
</dbReference>
<evidence type="ECO:0000259" key="1">
    <source>
        <dbReference type="Pfam" id="PF07985"/>
    </source>
</evidence>
<dbReference type="AlphaFoldDB" id="A0A6A6SVF1"/>
<dbReference type="PANTHER" id="PTHR42080">
    <property type="entry name" value="SRR1 DOMAIN-CONTAINING PROTEIN"/>
    <property type="match status" value="1"/>
</dbReference>
<dbReference type="EMBL" id="MU004463">
    <property type="protein sequence ID" value="KAF2650194.1"/>
    <property type="molecule type" value="Genomic_DNA"/>
</dbReference>
<feature type="domain" description="SRR1-like" evidence="1">
    <location>
        <begin position="190"/>
        <end position="301"/>
    </location>
</feature>
<accession>A0A6A6SVF1</accession>
<dbReference type="Pfam" id="PF07985">
    <property type="entry name" value="SRR1"/>
    <property type="match status" value="1"/>
</dbReference>
<organism evidence="2 3">
    <name type="scientific">Lophiostoma macrostomum CBS 122681</name>
    <dbReference type="NCBI Taxonomy" id="1314788"/>
    <lineage>
        <taxon>Eukaryota</taxon>
        <taxon>Fungi</taxon>
        <taxon>Dikarya</taxon>
        <taxon>Ascomycota</taxon>
        <taxon>Pezizomycotina</taxon>
        <taxon>Dothideomycetes</taxon>
        <taxon>Pleosporomycetidae</taxon>
        <taxon>Pleosporales</taxon>
        <taxon>Lophiostomataceae</taxon>
        <taxon>Lophiostoma</taxon>
    </lineage>
</organism>
<gene>
    <name evidence="2" type="ORF">K491DRAFT_720950</name>
</gene>
<dbReference type="InterPro" id="IPR012942">
    <property type="entry name" value="SRR1-like"/>
</dbReference>
<dbReference type="Proteomes" id="UP000799324">
    <property type="component" value="Unassembled WGS sequence"/>
</dbReference>
<proteinExistence type="predicted"/>
<reference evidence="2" key="1">
    <citation type="journal article" date="2020" name="Stud. Mycol.">
        <title>101 Dothideomycetes genomes: a test case for predicting lifestyles and emergence of pathogens.</title>
        <authorList>
            <person name="Haridas S."/>
            <person name="Albert R."/>
            <person name="Binder M."/>
            <person name="Bloem J."/>
            <person name="Labutti K."/>
            <person name="Salamov A."/>
            <person name="Andreopoulos B."/>
            <person name="Baker S."/>
            <person name="Barry K."/>
            <person name="Bills G."/>
            <person name="Bluhm B."/>
            <person name="Cannon C."/>
            <person name="Castanera R."/>
            <person name="Culley D."/>
            <person name="Daum C."/>
            <person name="Ezra D."/>
            <person name="Gonzalez J."/>
            <person name="Henrissat B."/>
            <person name="Kuo A."/>
            <person name="Liang C."/>
            <person name="Lipzen A."/>
            <person name="Lutzoni F."/>
            <person name="Magnuson J."/>
            <person name="Mondo S."/>
            <person name="Nolan M."/>
            <person name="Ohm R."/>
            <person name="Pangilinan J."/>
            <person name="Park H.-J."/>
            <person name="Ramirez L."/>
            <person name="Alfaro M."/>
            <person name="Sun H."/>
            <person name="Tritt A."/>
            <person name="Yoshinaga Y."/>
            <person name="Zwiers L.-H."/>
            <person name="Turgeon B."/>
            <person name="Goodwin S."/>
            <person name="Spatafora J."/>
            <person name="Crous P."/>
            <person name="Grigoriev I."/>
        </authorList>
    </citation>
    <scope>NUCLEOTIDE SEQUENCE</scope>
    <source>
        <strain evidence="2">CBS 122681</strain>
    </source>
</reference>
<name>A0A6A6SVF1_9PLEO</name>
<dbReference type="OrthoDB" id="5230585at2759"/>
<evidence type="ECO:0000313" key="3">
    <source>
        <dbReference type="Proteomes" id="UP000799324"/>
    </source>
</evidence>
<keyword evidence="3" id="KW-1185">Reference proteome</keyword>
<sequence length="401" mass="46547">MTTEPTAEQPGLTAEQTELTAKQTECLRRLDELYENELEDGGKRIFTRKNVQQLQDIWVSHGDIGRDLKWPDINGDMHSIEESTRTTRDAFTHRREIVKSEGNDFRPDRESLAELGFIPYQGIKDEGGNFAPRLGESLLRRFTKHTFASYIGSDWIRAETWAEFRGSLHEKLVHFGKEWQDSQTKKDLLECLEKVDKSTPVKKIVAIGLGSLRGTRERHVDHLHHHLAVLDAAQHLRKQSQQAEKVVVWFQDPSYHDDDQKWLGKYNDDEEWNKDIHVVFPQGRNYSFTEGYLEVDATTLVWVGENSKGPVEQIIADITVPFYGPAGFFWDTRGYCDPKEWTRQKEVEDYIPRASRNPLNEHVIEMVKNYDKHEIFDTVDGETVPLWDKALWLKKPKATKA</sequence>
<protein>
    <recommendedName>
        <fullName evidence="1">SRR1-like domain-containing protein</fullName>
    </recommendedName>
</protein>
<evidence type="ECO:0000313" key="2">
    <source>
        <dbReference type="EMBL" id="KAF2650194.1"/>
    </source>
</evidence>